<feature type="domain" description="Helix-turn-helix" evidence="1">
    <location>
        <begin position="17"/>
        <end position="67"/>
    </location>
</feature>
<dbReference type="Pfam" id="PF12728">
    <property type="entry name" value="HTH_17"/>
    <property type="match status" value="1"/>
</dbReference>
<dbReference type="InterPro" id="IPR041657">
    <property type="entry name" value="HTH_17"/>
</dbReference>
<dbReference type="Proteomes" id="UP000317046">
    <property type="component" value="Unassembled WGS sequence"/>
</dbReference>
<proteinExistence type="predicted"/>
<gene>
    <name evidence="2" type="ORF">CCE01nite_36850</name>
</gene>
<comment type="caution">
    <text evidence="2">The sequence shown here is derived from an EMBL/GenBank/DDBJ whole genome shotgun (WGS) entry which is preliminary data.</text>
</comment>
<reference evidence="2" key="1">
    <citation type="submission" date="2019-06" db="EMBL/GenBank/DDBJ databases">
        <title>Whole genome shotgun sequence of Cellulomonas cellasea NBRC 3753.</title>
        <authorList>
            <person name="Hosoyama A."/>
            <person name="Uohara A."/>
            <person name="Ohji S."/>
            <person name="Ichikawa N."/>
        </authorList>
    </citation>
    <scope>NUCLEOTIDE SEQUENCE [LARGE SCALE GENOMIC DNA]</scope>
    <source>
        <strain evidence="2">NBRC 3753</strain>
    </source>
</reference>
<keyword evidence="3" id="KW-1185">Reference proteome</keyword>
<accession>A0A4Y3L250</accession>
<dbReference type="AlphaFoldDB" id="A0A4Y3L250"/>
<organism evidence="2 3">
    <name type="scientific">Cellulomonas cellasea</name>
    <dbReference type="NCBI Taxonomy" id="43670"/>
    <lineage>
        <taxon>Bacteria</taxon>
        <taxon>Bacillati</taxon>
        <taxon>Actinomycetota</taxon>
        <taxon>Actinomycetes</taxon>
        <taxon>Micrococcales</taxon>
        <taxon>Cellulomonadaceae</taxon>
        <taxon>Cellulomonas</taxon>
    </lineage>
</organism>
<evidence type="ECO:0000259" key="1">
    <source>
        <dbReference type="Pfam" id="PF12728"/>
    </source>
</evidence>
<dbReference type="SUPFAM" id="SSF46955">
    <property type="entry name" value="Putative DNA-binding domain"/>
    <property type="match status" value="1"/>
</dbReference>
<protein>
    <recommendedName>
        <fullName evidence="1">Helix-turn-helix domain-containing protein</fullName>
    </recommendedName>
</protein>
<evidence type="ECO:0000313" key="2">
    <source>
        <dbReference type="EMBL" id="GEA89736.1"/>
    </source>
</evidence>
<dbReference type="RefSeq" id="WP_034627199.1">
    <property type="nucleotide sequence ID" value="NZ_BJLR01000035.1"/>
</dbReference>
<dbReference type="EMBL" id="BJLR01000035">
    <property type="protein sequence ID" value="GEA89736.1"/>
    <property type="molecule type" value="Genomic_DNA"/>
</dbReference>
<name>A0A4Y3L250_9CELL</name>
<evidence type="ECO:0000313" key="3">
    <source>
        <dbReference type="Proteomes" id="UP000317046"/>
    </source>
</evidence>
<dbReference type="InterPro" id="IPR009061">
    <property type="entry name" value="DNA-bd_dom_put_sf"/>
</dbReference>
<sequence>MSAGTKSAAVRTELPVMLTSSEVARVLQVSPSTLCRWRQTGQGPRVTWLTPNCPRYAKDDVDAWLTRMAA</sequence>